<evidence type="ECO:0000313" key="2">
    <source>
        <dbReference type="Proteomes" id="UP000284407"/>
    </source>
</evidence>
<proteinExistence type="predicted"/>
<gene>
    <name evidence="1" type="ORF">C8N30_2949</name>
</gene>
<protein>
    <submittedName>
        <fullName evidence="1">Uncharacterized protein</fullName>
    </submittedName>
</protein>
<evidence type="ECO:0000313" key="1">
    <source>
        <dbReference type="EMBL" id="RKE93848.1"/>
    </source>
</evidence>
<dbReference type="Proteomes" id="UP000284407">
    <property type="component" value="Unassembled WGS sequence"/>
</dbReference>
<comment type="caution">
    <text evidence="1">The sequence shown here is derived from an EMBL/GenBank/DDBJ whole genome shotgun (WGS) entry which is preliminary data.</text>
</comment>
<accession>A0A420DI05</accession>
<dbReference type="EMBL" id="RAQK01000002">
    <property type="protein sequence ID" value="RKE93848.1"/>
    <property type="molecule type" value="Genomic_DNA"/>
</dbReference>
<sequence length="45" mass="4887">MPSERMKNNGKLQPAQIKYSIAQPNCGKILTGKDKQEDGGVTPTI</sequence>
<dbReference type="STRING" id="1443111.Z949_1568"/>
<reference evidence="1 2" key="1">
    <citation type="submission" date="2018-09" db="EMBL/GenBank/DDBJ databases">
        <title>Genomic Encyclopedia of Archaeal and Bacterial Type Strains, Phase II (KMG-II): from individual species to whole genera.</title>
        <authorList>
            <person name="Goeker M."/>
        </authorList>
    </citation>
    <scope>NUCLEOTIDE SEQUENCE [LARGE SCALE GENOMIC DNA]</scope>
    <source>
        <strain evidence="1 2">DSM 11458</strain>
    </source>
</reference>
<keyword evidence="2" id="KW-1185">Reference proteome</keyword>
<organism evidence="1 2">
    <name type="scientific">Sulfitobacter guttiformis</name>
    <dbReference type="NCBI Taxonomy" id="74349"/>
    <lineage>
        <taxon>Bacteria</taxon>
        <taxon>Pseudomonadati</taxon>
        <taxon>Pseudomonadota</taxon>
        <taxon>Alphaproteobacteria</taxon>
        <taxon>Rhodobacterales</taxon>
        <taxon>Roseobacteraceae</taxon>
        <taxon>Sulfitobacter</taxon>
    </lineage>
</organism>
<name>A0A420DI05_9RHOB</name>
<dbReference type="AlphaFoldDB" id="A0A420DI05"/>